<evidence type="ECO:0000256" key="1">
    <source>
        <dbReference type="SAM" id="MobiDB-lite"/>
    </source>
</evidence>
<evidence type="ECO:0000313" key="3">
    <source>
        <dbReference type="EMBL" id="KAJ3478083.1"/>
    </source>
</evidence>
<proteinExistence type="predicted"/>
<dbReference type="InterPro" id="IPR024983">
    <property type="entry name" value="CHAT_dom"/>
</dbReference>
<dbReference type="Pfam" id="PF12770">
    <property type="entry name" value="CHAT"/>
    <property type="match status" value="1"/>
</dbReference>
<reference evidence="3" key="1">
    <citation type="submission" date="2022-07" db="EMBL/GenBank/DDBJ databases">
        <title>Genome Sequence of Physisporinus lineatus.</title>
        <authorList>
            <person name="Buettner E."/>
        </authorList>
    </citation>
    <scope>NUCLEOTIDE SEQUENCE</scope>
    <source>
        <strain evidence="3">VT162</strain>
    </source>
</reference>
<keyword evidence="4" id="KW-1185">Reference proteome</keyword>
<dbReference type="Proteomes" id="UP001212997">
    <property type="component" value="Unassembled WGS sequence"/>
</dbReference>
<evidence type="ECO:0000313" key="4">
    <source>
        <dbReference type="Proteomes" id="UP001212997"/>
    </source>
</evidence>
<sequence>MRAKQSDNKDEGKGKSKVWHWQDKPPPRHERGRIWWCCLEDLSFLPIHAAGIYHHDGSSTCVSDFFISSYTPSLSALIDTRNRPLPQPESIKVLAAAQPNADSIEKLKWKPLPSTKKELEEIARIVPKQNLLYLNGQDQLDFMGEHTTVKNVLDVLPEASILHLACHGEQDRYNPLKSGFILKNGERLTIQELIKQRTPNAYMAVLSACHTASNDAVQPEESMNLTRTAIFLGFSTIVGTKWPMADADGPALAKAIYSALFAASNTNLDVDDASTTIGPAKPHPRNPLESFCLAKVLDDFVYGLRKRGVPATRWATFVHVGI</sequence>
<dbReference type="AlphaFoldDB" id="A0AAD5UW54"/>
<dbReference type="EMBL" id="JANAWD010000539">
    <property type="protein sequence ID" value="KAJ3478083.1"/>
    <property type="molecule type" value="Genomic_DNA"/>
</dbReference>
<name>A0AAD5UW54_9APHY</name>
<protein>
    <recommendedName>
        <fullName evidence="2">CHAT domain-containing protein</fullName>
    </recommendedName>
</protein>
<organism evidence="3 4">
    <name type="scientific">Meripilus lineatus</name>
    <dbReference type="NCBI Taxonomy" id="2056292"/>
    <lineage>
        <taxon>Eukaryota</taxon>
        <taxon>Fungi</taxon>
        <taxon>Dikarya</taxon>
        <taxon>Basidiomycota</taxon>
        <taxon>Agaricomycotina</taxon>
        <taxon>Agaricomycetes</taxon>
        <taxon>Polyporales</taxon>
        <taxon>Meripilaceae</taxon>
        <taxon>Meripilus</taxon>
    </lineage>
</organism>
<comment type="caution">
    <text evidence="3">The sequence shown here is derived from an EMBL/GenBank/DDBJ whole genome shotgun (WGS) entry which is preliminary data.</text>
</comment>
<evidence type="ECO:0000259" key="2">
    <source>
        <dbReference type="Pfam" id="PF12770"/>
    </source>
</evidence>
<feature type="domain" description="CHAT" evidence="2">
    <location>
        <begin position="33"/>
        <end position="321"/>
    </location>
</feature>
<accession>A0AAD5UW54</accession>
<gene>
    <name evidence="3" type="ORF">NLI96_g10005</name>
</gene>
<feature type="region of interest" description="Disordered" evidence="1">
    <location>
        <begin position="1"/>
        <end position="29"/>
    </location>
</feature>